<dbReference type="SUPFAM" id="SSF49785">
    <property type="entry name" value="Galactose-binding domain-like"/>
    <property type="match status" value="1"/>
</dbReference>
<name>A0A0D8X5H6_DICVI</name>
<reference evidence="1 2" key="1">
    <citation type="submission" date="2013-11" db="EMBL/GenBank/DDBJ databases">
        <title>Draft genome of the bovine lungworm Dictyocaulus viviparus.</title>
        <authorList>
            <person name="Mitreva M."/>
        </authorList>
    </citation>
    <scope>NUCLEOTIDE SEQUENCE [LARGE SCALE GENOMIC DNA]</scope>
    <source>
        <strain evidence="1 2">HannoverDv2000</strain>
    </source>
</reference>
<proteinExistence type="predicted"/>
<dbReference type="Gene3D" id="2.60.120.260">
    <property type="entry name" value="Galactose-binding domain-like"/>
    <property type="match status" value="1"/>
</dbReference>
<reference evidence="2" key="2">
    <citation type="journal article" date="2016" name="Sci. Rep.">
        <title>Dictyocaulus viviparus genome, variome and transcriptome elucidate lungworm biology and support future intervention.</title>
        <authorList>
            <person name="McNulty S.N."/>
            <person name="Strube C."/>
            <person name="Rosa B.A."/>
            <person name="Martin J.C."/>
            <person name="Tyagi R."/>
            <person name="Choi Y.J."/>
            <person name="Wang Q."/>
            <person name="Hallsworth Pepin K."/>
            <person name="Zhang X."/>
            <person name="Ozersky P."/>
            <person name="Wilson R.K."/>
            <person name="Sternberg P.W."/>
            <person name="Gasser R.B."/>
            <person name="Mitreva M."/>
        </authorList>
    </citation>
    <scope>NUCLEOTIDE SEQUENCE [LARGE SCALE GENOMIC DNA]</scope>
    <source>
        <strain evidence="2">HannoverDv2000</strain>
    </source>
</reference>
<evidence type="ECO:0000313" key="1">
    <source>
        <dbReference type="EMBL" id="KJH39780.1"/>
    </source>
</evidence>
<accession>A0A0D8X5H6</accession>
<dbReference type="AlphaFoldDB" id="A0A0D8X5H6"/>
<gene>
    <name evidence="1" type="ORF">DICVIV_14332</name>
</gene>
<dbReference type="EMBL" id="KN720673">
    <property type="protein sequence ID" value="KJH39780.1"/>
    <property type="molecule type" value="Genomic_DNA"/>
</dbReference>
<protein>
    <submittedName>
        <fullName evidence="1">Uncharacterized protein</fullName>
    </submittedName>
</protein>
<feature type="non-terminal residue" evidence="1">
    <location>
        <position position="1"/>
    </location>
</feature>
<dbReference type="OrthoDB" id="408532at2759"/>
<dbReference type="InterPro" id="IPR008979">
    <property type="entry name" value="Galactose-bd-like_sf"/>
</dbReference>
<dbReference type="STRING" id="29172.A0A0D8X5H6"/>
<dbReference type="Proteomes" id="UP000053766">
    <property type="component" value="Unassembled WGS sequence"/>
</dbReference>
<organism evidence="1 2">
    <name type="scientific">Dictyocaulus viviparus</name>
    <name type="common">Bovine lungworm</name>
    <dbReference type="NCBI Taxonomy" id="29172"/>
    <lineage>
        <taxon>Eukaryota</taxon>
        <taxon>Metazoa</taxon>
        <taxon>Ecdysozoa</taxon>
        <taxon>Nematoda</taxon>
        <taxon>Chromadorea</taxon>
        <taxon>Rhabditida</taxon>
        <taxon>Rhabditina</taxon>
        <taxon>Rhabditomorpha</taxon>
        <taxon>Strongyloidea</taxon>
        <taxon>Metastrongylidae</taxon>
        <taxon>Dictyocaulus</taxon>
    </lineage>
</organism>
<sequence length="64" mass="7093">YFNSKEIGSHIGGHLPFQFDITSSIIFGSENKLYPPIIIDTHHFSGSPNLRCVACMAASLIFDH</sequence>
<evidence type="ECO:0000313" key="2">
    <source>
        <dbReference type="Proteomes" id="UP000053766"/>
    </source>
</evidence>
<keyword evidence="2" id="KW-1185">Reference proteome</keyword>